<gene>
    <name evidence="1" type="ORF">LCGC14_1647220</name>
</gene>
<organism evidence="1">
    <name type="scientific">marine sediment metagenome</name>
    <dbReference type="NCBI Taxonomy" id="412755"/>
    <lineage>
        <taxon>unclassified sequences</taxon>
        <taxon>metagenomes</taxon>
        <taxon>ecological metagenomes</taxon>
    </lineage>
</organism>
<evidence type="ECO:0000313" key="1">
    <source>
        <dbReference type="EMBL" id="KKM20267.1"/>
    </source>
</evidence>
<proteinExistence type="predicted"/>
<comment type="caution">
    <text evidence="1">The sequence shown here is derived from an EMBL/GenBank/DDBJ whole genome shotgun (WGS) entry which is preliminary data.</text>
</comment>
<protein>
    <submittedName>
        <fullName evidence="1">Uncharacterized protein</fullName>
    </submittedName>
</protein>
<dbReference type="AlphaFoldDB" id="A0A0F9HYN3"/>
<name>A0A0F9HYN3_9ZZZZ</name>
<sequence length="82" mass="9339">MNMKEPEEFADGTDPYCKVEAEVPVLIIRSTLLPKVIDQLADNFDEYDYSALLAFLEYHQDQSDGHFAFAMTKNGGTLIHLR</sequence>
<dbReference type="EMBL" id="LAZR01013804">
    <property type="protein sequence ID" value="KKM20267.1"/>
    <property type="molecule type" value="Genomic_DNA"/>
</dbReference>
<accession>A0A0F9HYN3</accession>
<reference evidence="1" key="1">
    <citation type="journal article" date="2015" name="Nature">
        <title>Complex archaea that bridge the gap between prokaryotes and eukaryotes.</title>
        <authorList>
            <person name="Spang A."/>
            <person name="Saw J.H."/>
            <person name="Jorgensen S.L."/>
            <person name="Zaremba-Niedzwiedzka K."/>
            <person name="Martijn J."/>
            <person name="Lind A.E."/>
            <person name="van Eijk R."/>
            <person name="Schleper C."/>
            <person name="Guy L."/>
            <person name="Ettema T.J."/>
        </authorList>
    </citation>
    <scope>NUCLEOTIDE SEQUENCE</scope>
</reference>